<feature type="domain" description="Barstar (barnase inhibitor)" evidence="2">
    <location>
        <begin position="170"/>
        <end position="251"/>
    </location>
</feature>
<sequence>MKIEFVQHDFENEIDHVIYSLAVNDCYYDSEQIVFKNCLSEPILQEMMELKLLTRHKKQDFLGIFLICHQESRNQLISDHLYFSFDFAYKENNLIIYNDKEESQELYSDQEYSDLDCFFKRKELIFKYLNHECGEKYWFNLNLFEKTCWLHIAFLLTRLENDESEKVKEIILDGFYIQSRLDLYCYIGEEVCGVLGYMGANFSAMRDCLDGSFRPIQYPLRIVWKNFDYSKEKFDQNDDIQYVIDLLSQYADLQVC</sequence>
<keyword evidence="4" id="KW-1185">Reference proteome</keyword>
<dbReference type="Pfam" id="PF01337">
    <property type="entry name" value="Barstar"/>
    <property type="match status" value="1"/>
</dbReference>
<evidence type="ECO:0000313" key="3">
    <source>
        <dbReference type="EMBL" id="MDN0014115.1"/>
    </source>
</evidence>
<dbReference type="RefSeq" id="WP_267980344.1">
    <property type="nucleotide sequence ID" value="NZ_JAPQKF010000002.1"/>
</dbReference>
<dbReference type="Gene3D" id="3.30.370.10">
    <property type="entry name" value="Barstar-like"/>
    <property type="match status" value="1"/>
</dbReference>
<dbReference type="SUPFAM" id="SSF52038">
    <property type="entry name" value="Barstar-related"/>
    <property type="match status" value="1"/>
</dbReference>
<evidence type="ECO:0000313" key="4">
    <source>
        <dbReference type="Proteomes" id="UP001168524"/>
    </source>
</evidence>
<name>A0ABT7WN47_9GAMM</name>
<comment type="caution">
    <text evidence="3">The sequence shown here is derived from an EMBL/GenBank/DDBJ whole genome shotgun (WGS) entry which is preliminary data.</text>
</comment>
<dbReference type="InterPro" id="IPR000468">
    <property type="entry name" value="Barstar"/>
</dbReference>
<dbReference type="InterPro" id="IPR035905">
    <property type="entry name" value="Barstar-like_sf"/>
</dbReference>
<reference evidence="3" key="1">
    <citation type="submission" date="2023-06" db="EMBL/GenBank/DDBJ databases">
        <title>Two novel species of Acinetobacter isolated from motorbike repairing workshop in Vietnam.</title>
        <authorList>
            <person name="Le N.T.T."/>
        </authorList>
    </citation>
    <scope>NUCLEOTIDE SEQUENCE</scope>
    <source>
        <strain evidence="3">VNH17</strain>
    </source>
</reference>
<evidence type="ECO:0000259" key="2">
    <source>
        <dbReference type="Pfam" id="PF01337"/>
    </source>
</evidence>
<comment type="similarity">
    <text evidence="1">Belongs to the barstar family.</text>
</comment>
<dbReference type="EMBL" id="JAUDZE010000002">
    <property type="protein sequence ID" value="MDN0014115.1"/>
    <property type="molecule type" value="Genomic_DNA"/>
</dbReference>
<dbReference type="Proteomes" id="UP001168524">
    <property type="component" value="Unassembled WGS sequence"/>
</dbReference>
<protein>
    <submittedName>
        <fullName evidence="3">Barstar</fullName>
    </submittedName>
</protein>
<proteinExistence type="inferred from homology"/>
<accession>A0ABT7WN47</accession>
<organism evidence="3 4">
    <name type="scientific">Acinetobacter thutiue</name>
    <dbReference type="NCBI Taxonomy" id="2998078"/>
    <lineage>
        <taxon>Bacteria</taxon>
        <taxon>Pseudomonadati</taxon>
        <taxon>Pseudomonadota</taxon>
        <taxon>Gammaproteobacteria</taxon>
        <taxon>Moraxellales</taxon>
        <taxon>Moraxellaceae</taxon>
        <taxon>Acinetobacter</taxon>
    </lineage>
</organism>
<gene>
    <name evidence="3" type="ORF">QTA56_07675</name>
</gene>
<evidence type="ECO:0000256" key="1">
    <source>
        <dbReference type="ARBA" id="ARBA00006845"/>
    </source>
</evidence>